<name>A0A165Q4K4_EXIGL</name>
<dbReference type="CDD" id="cd21037">
    <property type="entry name" value="MLKL_NTD"/>
    <property type="match status" value="1"/>
</dbReference>
<dbReference type="InParanoid" id="A0A165Q4K4"/>
<dbReference type="SUPFAM" id="SSF48452">
    <property type="entry name" value="TPR-like"/>
    <property type="match status" value="1"/>
</dbReference>
<evidence type="ECO:0000259" key="1">
    <source>
        <dbReference type="SMART" id="SM00382"/>
    </source>
</evidence>
<accession>A0A165Q4K4</accession>
<dbReference type="PANTHER" id="PTHR47691:SF3">
    <property type="entry name" value="HTH-TYPE TRANSCRIPTIONAL REGULATOR RV0890C-RELATED"/>
    <property type="match status" value="1"/>
</dbReference>
<dbReference type="InterPro" id="IPR027417">
    <property type="entry name" value="P-loop_NTPase"/>
</dbReference>
<dbReference type="OrthoDB" id="1534087at2759"/>
<dbReference type="PANTHER" id="PTHR47691">
    <property type="entry name" value="REGULATOR-RELATED"/>
    <property type="match status" value="1"/>
</dbReference>
<dbReference type="InterPro" id="IPR003593">
    <property type="entry name" value="AAA+_ATPase"/>
</dbReference>
<dbReference type="InterPro" id="IPR059179">
    <property type="entry name" value="MLKL-like_MCAfunc"/>
</dbReference>
<feature type="domain" description="AAA+ ATPase" evidence="1">
    <location>
        <begin position="196"/>
        <end position="349"/>
    </location>
</feature>
<dbReference type="Pfam" id="PF22215">
    <property type="entry name" value="MLKL_N"/>
    <property type="match status" value="1"/>
</dbReference>
<dbReference type="InterPro" id="IPR054000">
    <property type="entry name" value="MLKL_N"/>
</dbReference>
<dbReference type="SMART" id="SM00382">
    <property type="entry name" value="AAA"/>
    <property type="match status" value="1"/>
</dbReference>
<protein>
    <recommendedName>
        <fullName evidence="1">AAA+ ATPase domain-containing protein</fullName>
    </recommendedName>
</protein>
<dbReference type="STRING" id="1314781.A0A165Q4K4"/>
<dbReference type="GO" id="GO:0007166">
    <property type="term" value="P:cell surface receptor signaling pathway"/>
    <property type="evidence" value="ECO:0007669"/>
    <property type="project" value="InterPro"/>
</dbReference>
<dbReference type="Gene3D" id="3.40.50.300">
    <property type="entry name" value="P-loop containing nucleotide triphosphate hydrolases"/>
    <property type="match status" value="1"/>
</dbReference>
<dbReference type="AlphaFoldDB" id="A0A165Q4K4"/>
<dbReference type="Gene3D" id="1.20.930.20">
    <property type="entry name" value="Adaptor protein Cbl, N-terminal domain"/>
    <property type="match status" value="1"/>
</dbReference>
<dbReference type="Gene3D" id="1.25.40.10">
    <property type="entry name" value="Tetratricopeptide repeat domain"/>
    <property type="match status" value="1"/>
</dbReference>
<proteinExistence type="predicted"/>
<dbReference type="SUPFAM" id="SSF52540">
    <property type="entry name" value="P-loop containing nucleoside triphosphate hydrolases"/>
    <property type="match status" value="1"/>
</dbReference>
<keyword evidence="3" id="KW-1185">Reference proteome</keyword>
<organism evidence="2 3">
    <name type="scientific">Exidia glandulosa HHB12029</name>
    <dbReference type="NCBI Taxonomy" id="1314781"/>
    <lineage>
        <taxon>Eukaryota</taxon>
        <taxon>Fungi</taxon>
        <taxon>Dikarya</taxon>
        <taxon>Basidiomycota</taxon>
        <taxon>Agaricomycotina</taxon>
        <taxon>Agaricomycetes</taxon>
        <taxon>Auriculariales</taxon>
        <taxon>Exidiaceae</taxon>
        <taxon>Exidia</taxon>
    </lineage>
</organism>
<dbReference type="Proteomes" id="UP000077266">
    <property type="component" value="Unassembled WGS sequence"/>
</dbReference>
<dbReference type="EMBL" id="KV425885">
    <property type="protein sequence ID" value="KZW03067.1"/>
    <property type="molecule type" value="Genomic_DNA"/>
</dbReference>
<evidence type="ECO:0000313" key="3">
    <source>
        <dbReference type="Proteomes" id="UP000077266"/>
    </source>
</evidence>
<evidence type="ECO:0000313" key="2">
    <source>
        <dbReference type="EMBL" id="KZW03067.1"/>
    </source>
</evidence>
<reference evidence="2 3" key="1">
    <citation type="journal article" date="2016" name="Mol. Biol. Evol.">
        <title>Comparative Genomics of Early-Diverging Mushroom-Forming Fungi Provides Insights into the Origins of Lignocellulose Decay Capabilities.</title>
        <authorList>
            <person name="Nagy L.G."/>
            <person name="Riley R."/>
            <person name="Tritt A."/>
            <person name="Adam C."/>
            <person name="Daum C."/>
            <person name="Floudas D."/>
            <person name="Sun H."/>
            <person name="Yadav J.S."/>
            <person name="Pangilinan J."/>
            <person name="Larsson K.H."/>
            <person name="Matsuura K."/>
            <person name="Barry K."/>
            <person name="Labutti K."/>
            <person name="Kuo R."/>
            <person name="Ohm R.A."/>
            <person name="Bhattacharya S.S."/>
            <person name="Shirouzu T."/>
            <person name="Yoshinaga Y."/>
            <person name="Martin F.M."/>
            <person name="Grigoriev I.V."/>
            <person name="Hibbett D.S."/>
        </authorList>
    </citation>
    <scope>NUCLEOTIDE SEQUENCE [LARGE SCALE GENOMIC DNA]</scope>
    <source>
        <strain evidence="2 3">HHB12029</strain>
    </source>
</reference>
<gene>
    <name evidence="2" type="ORF">EXIGLDRAFT_828823</name>
</gene>
<dbReference type="InterPro" id="IPR011990">
    <property type="entry name" value="TPR-like_helical_dom_sf"/>
</dbReference>
<dbReference type="InterPro" id="IPR036537">
    <property type="entry name" value="Adaptor_Cbl_N_dom_sf"/>
</dbReference>
<sequence>MAALSLGIAAHTANIVGEGVSTSVLGVARIIAECAQKVRVNHSAAVALSDRISNFAAVVTTGLDGVHAQTWQDALQNFTKTLYETRDALEALQRRSYLVQLLHRDRDAEELQQLTQKVQDAFSVLTMSANIEVQKQLTAFNEQRAAAAPQVAEALTLTTPASDTSSTNARIPPHPQRYFGRASETQKVVDILTTPAPAHVAILGGPGMGKTSVALAVLHDPDVVKRYNSQRFFIACDAAEGFSTLLRTVCVTFGITASNPSTAQKQLAAKLASGSLLVLDNLESAWDSPRRQEAEETLGFLAGLEGLSLLVTMRGSERPYGPAWTTPHLAPLAPLDNEAALQLFVSISDAGDDEPELPALVEALGNVPLAVTLMAYLAQYESISTLRARWDDIKTAMLTRSHGSDRLTSVDVSIELSISSSRITQVPGALESLGLLALLPQGVEDCDTAVWAPSSGAAVSALLRTCLAYRTGTGRISVLAPIREFVLSRHPPSETDAAPLYAHYFSIADAVSQDDALAAPDAVPALLAEVDNIYAVLAYAFDHLSDPSPAVQAAVRMVLLFCRVGIGAFDLLPRTLSVAKRAGLDDAAADLLFRWAGLAEDSPRISGNSEELAKEAMTLYTKTGNVGGMVDASLILTHYLSMEEADKRCEEMRALAESVGDWRRVALCCHHLAVSLESAGRPRRADAFAARQRAVDALRTLEGTPASQSALLGILLYRVAPYHADAGDLKTAIAQWEEAIVRMEAGRRRAAVADACVMLGAILWYQGETKRAVELLEKALVDYTGSGRTRGQSWALRMLVVTLLDADDGSAAQIAVENYERALEGVTLTPYERATVIFAKGEIALWRGDIEDAWTALMVARSFKPIRCAEGDMVEFAGRVQEATGNIDDAAAQYTAAALVFYNDDAQPLIVVALVRLSQVLDDETAECLLAPVIPVLHRFAFRPMLAAALLHSASIEDRRGRREVALRRARCALRLSKAVGHRRQCKTAETRLEQWTS</sequence>